<keyword evidence="5 8" id="KW-0418">Kinase</keyword>
<keyword evidence="4" id="KW-0808">Transferase</keyword>
<dbReference type="SMART" id="SM00072">
    <property type="entry name" value="GuKc"/>
    <property type="match status" value="1"/>
</dbReference>
<feature type="non-terminal residue" evidence="8">
    <location>
        <position position="1"/>
    </location>
</feature>
<dbReference type="InterPro" id="IPR020590">
    <property type="entry name" value="Guanylate_kinase_CS"/>
</dbReference>
<proteinExistence type="inferred from homology"/>
<dbReference type="FunFam" id="3.30.63.10:FF:000002">
    <property type="entry name" value="Guanylate kinase 1"/>
    <property type="match status" value="1"/>
</dbReference>
<dbReference type="PANTHER" id="PTHR23117">
    <property type="entry name" value="GUANYLATE KINASE-RELATED"/>
    <property type="match status" value="1"/>
</dbReference>
<evidence type="ECO:0000259" key="7">
    <source>
        <dbReference type="PROSITE" id="PS50052"/>
    </source>
</evidence>
<name>A0A937DM19_9HYPH</name>
<dbReference type="PROSITE" id="PS50052">
    <property type="entry name" value="GUANYLATE_KINASE_2"/>
    <property type="match status" value="1"/>
</dbReference>
<evidence type="ECO:0000256" key="6">
    <source>
        <dbReference type="ARBA" id="ARBA00030128"/>
    </source>
</evidence>
<dbReference type="EMBL" id="SEOL01000004">
    <property type="protein sequence ID" value="MBL0849042.1"/>
    <property type="molecule type" value="Genomic_DNA"/>
</dbReference>
<dbReference type="PANTHER" id="PTHR23117:SF13">
    <property type="entry name" value="GUANYLATE KINASE"/>
    <property type="match status" value="1"/>
</dbReference>
<comment type="caution">
    <text evidence="8">The sequence shown here is derived from an EMBL/GenBank/DDBJ whole genome shotgun (WGS) entry which is preliminary data.</text>
</comment>
<dbReference type="SUPFAM" id="SSF52540">
    <property type="entry name" value="P-loop containing nucleoside triphosphate hydrolases"/>
    <property type="match status" value="1"/>
</dbReference>
<dbReference type="Gene3D" id="3.30.63.10">
    <property type="entry name" value="Guanylate Kinase phosphate binding domain"/>
    <property type="match status" value="1"/>
</dbReference>
<evidence type="ECO:0000256" key="1">
    <source>
        <dbReference type="ARBA" id="ARBA00005790"/>
    </source>
</evidence>
<evidence type="ECO:0000256" key="5">
    <source>
        <dbReference type="ARBA" id="ARBA00022777"/>
    </source>
</evidence>
<evidence type="ECO:0000256" key="2">
    <source>
        <dbReference type="ARBA" id="ARBA00012961"/>
    </source>
</evidence>
<dbReference type="GO" id="GO:0005829">
    <property type="term" value="C:cytosol"/>
    <property type="evidence" value="ECO:0007669"/>
    <property type="project" value="TreeGrafter"/>
</dbReference>
<dbReference type="PROSITE" id="PS00856">
    <property type="entry name" value="GUANYLATE_KINASE_1"/>
    <property type="match status" value="1"/>
</dbReference>
<organism evidence="8 9">
    <name type="scientific">Candidatus Liberibacter ctenarytainae</name>
    <dbReference type="NCBI Taxonomy" id="2020335"/>
    <lineage>
        <taxon>Bacteria</taxon>
        <taxon>Pseudomonadati</taxon>
        <taxon>Pseudomonadota</taxon>
        <taxon>Alphaproteobacteria</taxon>
        <taxon>Hyphomicrobiales</taxon>
        <taxon>Rhizobiaceae</taxon>
        <taxon>Liberibacter</taxon>
    </lineage>
</organism>
<sequence length="161" mass="18453">YNIDMPLGITTRKMRAGEFEGVDYHFISRETFDHWKQTGLFIEATTYRNECYGLLKSEVTSALDKGSDLLLILAAEGLETFERLFPEQVVSIFIAPPSLEDLNDRRQKRGQTATQVEDIFGEYRPYNFTVTNEHIPSACREVCLIRGQFAQPRRILNGKIG</sequence>
<gene>
    <name evidence="8" type="ORF">EU981_03030</name>
</gene>
<dbReference type="Proteomes" id="UP000736856">
    <property type="component" value="Unassembled WGS sequence"/>
</dbReference>
<evidence type="ECO:0000313" key="8">
    <source>
        <dbReference type="EMBL" id="MBL0849042.1"/>
    </source>
</evidence>
<comment type="similarity">
    <text evidence="1">Belongs to the guanylate kinase family.</text>
</comment>
<evidence type="ECO:0000313" key="9">
    <source>
        <dbReference type="Proteomes" id="UP000736856"/>
    </source>
</evidence>
<dbReference type="InterPro" id="IPR008144">
    <property type="entry name" value="Guanylate_kin-like_dom"/>
</dbReference>
<dbReference type="Pfam" id="PF00625">
    <property type="entry name" value="Guanylate_kin"/>
    <property type="match status" value="1"/>
</dbReference>
<reference evidence="8" key="1">
    <citation type="submission" date="2019-02" db="EMBL/GenBank/DDBJ databases">
        <title>A novel Candidatus Liberibacter species associated with the New Zealand native fuchsia psyllid, Ctenarytaina fuchsiae.</title>
        <authorList>
            <person name="Thompson S.M."/>
            <person name="Jorgensen N."/>
            <person name="David C."/>
            <person name="Bulman S.R."/>
            <person name="Smith G.R."/>
        </authorList>
    </citation>
    <scope>NUCLEOTIDE SEQUENCE</scope>
    <source>
        <strain evidence="8">Oxford</strain>
    </source>
</reference>
<evidence type="ECO:0000256" key="3">
    <source>
        <dbReference type="ARBA" id="ARBA00016296"/>
    </source>
</evidence>
<dbReference type="AlphaFoldDB" id="A0A937DM19"/>
<protein>
    <recommendedName>
        <fullName evidence="3">Guanylate kinase</fullName>
        <ecNumber evidence="2">2.7.4.8</ecNumber>
    </recommendedName>
    <alternativeName>
        <fullName evidence="6">GMP kinase</fullName>
    </alternativeName>
</protein>
<feature type="domain" description="Guanylate kinase-like" evidence="7">
    <location>
        <begin position="1"/>
        <end position="147"/>
    </location>
</feature>
<dbReference type="Gene3D" id="3.40.50.300">
    <property type="entry name" value="P-loop containing nucleotide triphosphate hydrolases"/>
    <property type="match status" value="1"/>
</dbReference>
<dbReference type="EC" id="2.7.4.8" evidence="2"/>
<dbReference type="InterPro" id="IPR008145">
    <property type="entry name" value="GK/Ca_channel_bsu"/>
</dbReference>
<accession>A0A937DM19</accession>
<evidence type="ECO:0000256" key="4">
    <source>
        <dbReference type="ARBA" id="ARBA00022679"/>
    </source>
</evidence>
<dbReference type="GO" id="GO:0004385">
    <property type="term" value="F:GMP kinase activity"/>
    <property type="evidence" value="ECO:0007669"/>
    <property type="project" value="UniProtKB-EC"/>
</dbReference>
<dbReference type="InterPro" id="IPR027417">
    <property type="entry name" value="P-loop_NTPase"/>
</dbReference>